<gene>
    <name evidence="1" type="ORF">METZ01_LOCUS278099</name>
</gene>
<accession>A0A382KNU4</accession>
<dbReference type="EMBL" id="UINC01081417">
    <property type="protein sequence ID" value="SVC25245.1"/>
    <property type="molecule type" value="Genomic_DNA"/>
</dbReference>
<organism evidence="1">
    <name type="scientific">marine metagenome</name>
    <dbReference type="NCBI Taxonomy" id="408172"/>
    <lineage>
        <taxon>unclassified sequences</taxon>
        <taxon>metagenomes</taxon>
        <taxon>ecological metagenomes</taxon>
    </lineage>
</organism>
<dbReference type="AlphaFoldDB" id="A0A382KNU4"/>
<proteinExistence type="predicted"/>
<evidence type="ECO:0008006" key="2">
    <source>
        <dbReference type="Google" id="ProtNLM"/>
    </source>
</evidence>
<reference evidence="1" key="1">
    <citation type="submission" date="2018-05" db="EMBL/GenBank/DDBJ databases">
        <authorList>
            <person name="Lanie J.A."/>
            <person name="Ng W.-L."/>
            <person name="Kazmierczak K.M."/>
            <person name="Andrzejewski T.M."/>
            <person name="Davidsen T.M."/>
            <person name="Wayne K.J."/>
            <person name="Tettelin H."/>
            <person name="Glass J.I."/>
            <person name="Rusch D."/>
            <person name="Podicherti R."/>
            <person name="Tsui H.-C.T."/>
            <person name="Winkler M.E."/>
        </authorList>
    </citation>
    <scope>NUCLEOTIDE SEQUENCE</scope>
</reference>
<protein>
    <recommendedName>
        <fullName evidence="2">Methyltransferase FkbM domain-containing protein</fullName>
    </recommendedName>
</protein>
<evidence type="ECO:0000313" key="1">
    <source>
        <dbReference type="EMBL" id="SVC25245.1"/>
    </source>
</evidence>
<name>A0A382KNU4_9ZZZZ</name>
<sequence>MVRKITKKIKKAFGLSGYFDTERAVLTRKRQYEHPNQFVRYGKHCFSQSDEDGLTLEIIKRIGIDDGIFAEFGVGNGTENNTLFLLSLNWKGFWSGAEDIAFDVSKTKRLFFYKKLINQENICSLMDRGMSELVVDDVDLISVDLDGNDLYLCEEVLKKGFRPSVFIVEYNAKFPPPIKFCIDYNPSHFWDDTDYFGASLQSFYNMFDKYDYSLICCNAATGSNAFFVKNIYLDLFPETPDNIEDIYVDCQYYLVTKYGHNKSLKTIELIIRE</sequence>